<evidence type="ECO:0000256" key="6">
    <source>
        <dbReference type="ARBA" id="ARBA00022989"/>
    </source>
</evidence>
<keyword evidence="14" id="KW-0547">Nucleotide-binding</keyword>
<dbReference type="Gene3D" id="3.30.450.350">
    <property type="entry name" value="CHASE domain"/>
    <property type="match status" value="1"/>
</dbReference>
<feature type="domain" description="Response regulatory" evidence="12">
    <location>
        <begin position="673"/>
        <end position="785"/>
    </location>
</feature>
<dbReference type="SMART" id="SM00388">
    <property type="entry name" value="HisKA"/>
    <property type="match status" value="1"/>
</dbReference>
<dbReference type="Gene3D" id="1.10.287.130">
    <property type="match status" value="1"/>
</dbReference>
<evidence type="ECO:0000256" key="8">
    <source>
        <dbReference type="ARBA" id="ARBA00023136"/>
    </source>
</evidence>
<dbReference type="Pfam" id="PF03924">
    <property type="entry name" value="CHASE"/>
    <property type="match status" value="1"/>
</dbReference>
<evidence type="ECO:0000256" key="10">
    <source>
        <dbReference type="SAM" id="Phobius"/>
    </source>
</evidence>
<evidence type="ECO:0000313" key="15">
    <source>
        <dbReference type="Proteomes" id="UP001548189"/>
    </source>
</evidence>
<dbReference type="PROSITE" id="PS50109">
    <property type="entry name" value="HIS_KIN"/>
    <property type="match status" value="1"/>
</dbReference>
<dbReference type="SUPFAM" id="SSF52172">
    <property type="entry name" value="CheY-like"/>
    <property type="match status" value="1"/>
</dbReference>
<keyword evidence="4 9" id="KW-0597">Phosphoprotein</keyword>
<dbReference type="InterPro" id="IPR042240">
    <property type="entry name" value="CHASE_sf"/>
</dbReference>
<dbReference type="InterPro" id="IPR003594">
    <property type="entry name" value="HATPase_dom"/>
</dbReference>
<reference evidence="14 15" key="1">
    <citation type="submission" date="2024-06" db="EMBL/GenBank/DDBJ databases">
        <authorList>
            <person name="Li F."/>
        </authorList>
    </citation>
    <scope>NUCLEOTIDE SEQUENCE [LARGE SCALE GENOMIC DNA]</scope>
    <source>
        <strain evidence="14 15">GXAS 311</strain>
    </source>
</reference>
<feature type="transmembrane region" description="Helical" evidence="10">
    <location>
        <begin position="252"/>
        <end position="272"/>
    </location>
</feature>
<evidence type="ECO:0000256" key="4">
    <source>
        <dbReference type="ARBA" id="ARBA00022553"/>
    </source>
</evidence>
<dbReference type="InterPro" id="IPR011006">
    <property type="entry name" value="CheY-like_superfamily"/>
</dbReference>
<dbReference type="InterPro" id="IPR000014">
    <property type="entry name" value="PAS"/>
</dbReference>
<evidence type="ECO:0000313" key="14">
    <source>
        <dbReference type="EMBL" id="MET1254300.1"/>
    </source>
</evidence>
<keyword evidence="14" id="KW-0067">ATP-binding</keyword>
<dbReference type="InterPro" id="IPR035965">
    <property type="entry name" value="PAS-like_dom_sf"/>
</dbReference>
<dbReference type="SMART" id="SM00387">
    <property type="entry name" value="HATPase_c"/>
    <property type="match status" value="1"/>
</dbReference>
<keyword evidence="5 10" id="KW-0812">Transmembrane</keyword>
<dbReference type="PRINTS" id="PR00344">
    <property type="entry name" value="BCTRLSENSOR"/>
</dbReference>
<dbReference type="RefSeq" id="WP_353873858.1">
    <property type="nucleotide sequence ID" value="NZ_JBEVCJ010000003.1"/>
</dbReference>
<dbReference type="Pfam" id="PF13426">
    <property type="entry name" value="PAS_9"/>
    <property type="match status" value="1"/>
</dbReference>
<dbReference type="InterPro" id="IPR001789">
    <property type="entry name" value="Sig_transdc_resp-reg_receiver"/>
</dbReference>
<evidence type="ECO:0000256" key="2">
    <source>
        <dbReference type="ARBA" id="ARBA00004370"/>
    </source>
</evidence>
<dbReference type="SMART" id="SM00091">
    <property type="entry name" value="PAS"/>
    <property type="match status" value="1"/>
</dbReference>
<organism evidence="14 15">
    <name type="scientific">Aliikangiella maris</name>
    <dbReference type="NCBI Taxonomy" id="3162458"/>
    <lineage>
        <taxon>Bacteria</taxon>
        <taxon>Pseudomonadati</taxon>
        <taxon>Pseudomonadota</taxon>
        <taxon>Gammaproteobacteria</taxon>
        <taxon>Oceanospirillales</taxon>
        <taxon>Pleioneaceae</taxon>
        <taxon>Aliikangiella</taxon>
    </lineage>
</organism>
<dbReference type="Gene3D" id="3.30.565.10">
    <property type="entry name" value="Histidine kinase-like ATPase, C-terminal domain"/>
    <property type="match status" value="1"/>
</dbReference>
<comment type="caution">
    <text evidence="14">The sequence shown here is derived from an EMBL/GenBank/DDBJ whole genome shotgun (WGS) entry which is preliminary data.</text>
</comment>
<dbReference type="Gene3D" id="3.30.450.20">
    <property type="entry name" value="PAS domain"/>
    <property type="match status" value="1"/>
</dbReference>
<comment type="subcellular location">
    <subcellularLocation>
        <location evidence="2">Membrane</location>
    </subcellularLocation>
</comment>
<dbReference type="PROSITE" id="PS50110">
    <property type="entry name" value="RESPONSE_REGULATORY"/>
    <property type="match status" value="1"/>
</dbReference>
<accession>A0ABV2BQT7</accession>
<evidence type="ECO:0000256" key="1">
    <source>
        <dbReference type="ARBA" id="ARBA00000085"/>
    </source>
</evidence>
<dbReference type="CDD" id="cd00082">
    <property type="entry name" value="HisKA"/>
    <property type="match status" value="1"/>
</dbReference>
<dbReference type="PROSITE" id="PS50839">
    <property type="entry name" value="CHASE"/>
    <property type="match status" value="1"/>
</dbReference>
<feature type="domain" description="CHASE" evidence="13">
    <location>
        <begin position="99"/>
        <end position="191"/>
    </location>
</feature>
<keyword evidence="15" id="KW-1185">Reference proteome</keyword>
<keyword evidence="7" id="KW-0902">Two-component regulatory system</keyword>
<dbReference type="CDD" id="cd17546">
    <property type="entry name" value="REC_hyHK_CKI1_RcsC-like"/>
    <property type="match status" value="1"/>
</dbReference>
<proteinExistence type="predicted"/>
<dbReference type="SUPFAM" id="SSF47384">
    <property type="entry name" value="Homodimeric domain of signal transducing histidine kinase"/>
    <property type="match status" value="1"/>
</dbReference>
<dbReference type="CDD" id="cd16922">
    <property type="entry name" value="HATPase_EvgS-ArcB-TorS-like"/>
    <property type="match status" value="1"/>
</dbReference>
<dbReference type="InterPro" id="IPR005467">
    <property type="entry name" value="His_kinase_dom"/>
</dbReference>
<evidence type="ECO:0000256" key="9">
    <source>
        <dbReference type="PROSITE-ProRule" id="PRU00169"/>
    </source>
</evidence>
<dbReference type="InterPro" id="IPR004358">
    <property type="entry name" value="Sig_transdc_His_kin-like_C"/>
</dbReference>
<dbReference type="InterPro" id="IPR003661">
    <property type="entry name" value="HisK_dim/P_dom"/>
</dbReference>
<dbReference type="CDD" id="cd00130">
    <property type="entry name" value="PAS"/>
    <property type="match status" value="1"/>
</dbReference>
<dbReference type="SMART" id="SM00086">
    <property type="entry name" value="PAC"/>
    <property type="match status" value="1"/>
</dbReference>
<dbReference type="EC" id="2.7.13.3" evidence="3"/>
<gene>
    <name evidence="14" type="ORF">ABVT43_04075</name>
</gene>
<dbReference type="Proteomes" id="UP001548189">
    <property type="component" value="Unassembled WGS sequence"/>
</dbReference>
<dbReference type="Pfam" id="PF00072">
    <property type="entry name" value="Response_reg"/>
    <property type="match status" value="1"/>
</dbReference>
<dbReference type="SMART" id="SM01079">
    <property type="entry name" value="CHASE"/>
    <property type="match status" value="1"/>
</dbReference>
<keyword evidence="8 10" id="KW-0472">Membrane</keyword>
<dbReference type="PANTHER" id="PTHR45339:SF1">
    <property type="entry name" value="HYBRID SIGNAL TRANSDUCTION HISTIDINE KINASE J"/>
    <property type="match status" value="1"/>
</dbReference>
<comment type="catalytic activity">
    <reaction evidence="1">
        <text>ATP + protein L-histidine = ADP + protein N-phospho-L-histidine.</text>
        <dbReference type="EC" id="2.7.13.3"/>
    </reaction>
</comment>
<dbReference type="InterPro" id="IPR001610">
    <property type="entry name" value="PAC"/>
</dbReference>
<dbReference type="SUPFAM" id="SSF55785">
    <property type="entry name" value="PYP-like sensor domain (PAS domain)"/>
    <property type="match status" value="1"/>
</dbReference>
<dbReference type="Pfam" id="PF00512">
    <property type="entry name" value="HisKA"/>
    <property type="match status" value="1"/>
</dbReference>
<dbReference type="Gene3D" id="3.40.50.2300">
    <property type="match status" value="1"/>
</dbReference>
<evidence type="ECO:0000259" key="11">
    <source>
        <dbReference type="PROSITE" id="PS50109"/>
    </source>
</evidence>
<dbReference type="Pfam" id="PF02518">
    <property type="entry name" value="HATPase_c"/>
    <property type="match status" value="1"/>
</dbReference>
<sequence length="785" mass="87503">MLKSTYLFASIVLLLVITGLYADQLNNQNHLINQQQAVTSQLNVIRAKLEGRIHSNLQLINGLVGLIVNEPDLTQERFGQYVTPLFKSENQLRNIGVAPDMVISMVYPLEGNRGAIGLNLAKNEAQREEALRAARENQIVIAGPINLVQGGQGLIGRIPVNIDIEGKPVFWGLISAVINIDALYEKSGLHDTELGLKLSLAKRNNESTSFFFGSDAIVNYKPTEVRVLLPNAEWVLMGSPIQGWETLAPDAWLLRSFFAFIILVVTIQIIFLEKRKRLLEVEQARLKALFELSPVGIALNKFSDGSFISVNQSLLSSMGYSLSEFLTKSYWDITPKEYKAQEAEQIKCLTETGKYGPYQKEYIHKNGHRFPVLLKGILLKDSQGEQFIWSIIEDISERLAYETELIQAKEQAESAAKAKSEFLATMSHEIRTPLNGVIGMLDLLSRSPLNDKQINKLKIANSSAQFLLVVINDILDFSRIDAGKLELENITFHVDELLDEISNTFKPEAQAKKLSLILDKQPVEHAILSGDPNRIKQILNNLIGNAIKFTAEGSVTISYKVTQVKSRWCLQITMQDTGIGIPKKDIPLLFKAFTQVDASTTRKYGGSGLGLAICRKLVEMMDGQINLTSEENKGSRFSFYLILDSGDEKELKPGHTLSKEDLCTQVVNSQGNKILLVEDNEFNQEVVVMLMAEIGLEVAVTNSGKAAIDCLKAQPDVYQLILMDCQMPELDEYEASEQIRDGKAGENYQNIPIIALTANAMAGDREKCLAARNERLFNKACMVKY</sequence>
<keyword evidence="6 10" id="KW-1133">Transmembrane helix</keyword>
<evidence type="ECO:0000259" key="13">
    <source>
        <dbReference type="PROSITE" id="PS50839"/>
    </source>
</evidence>
<dbReference type="GO" id="GO:0005524">
    <property type="term" value="F:ATP binding"/>
    <property type="evidence" value="ECO:0007669"/>
    <property type="project" value="UniProtKB-KW"/>
</dbReference>
<dbReference type="PANTHER" id="PTHR45339">
    <property type="entry name" value="HYBRID SIGNAL TRANSDUCTION HISTIDINE KINASE J"/>
    <property type="match status" value="1"/>
</dbReference>
<dbReference type="InterPro" id="IPR036097">
    <property type="entry name" value="HisK_dim/P_sf"/>
</dbReference>
<evidence type="ECO:0000259" key="12">
    <source>
        <dbReference type="PROSITE" id="PS50110"/>
    </source>
</evidence>
<dbReference type="NCBIfam" id="TIGR00229">
    <property type="entry name" value="sensory_box"/>
    <property type="match status" value="1"/>
</dbReference>
<feature type="modified residue" description="4-aspartylphosphate" evidence="9">
    <location>
        <position position="724"/>
    </location>
</feature>
<evidence type="ECO:0000256" key="7">
    <source>
        <dbReference type="ARBA" id="ARBA00023012"/>
    </source>
</evidence>
<feature type="domain" description="Histidine kinase" evidence="11">
    <location>
        <begin position="425"/>
        <end position="645"/>
    </location>
</feature>
<dbReference type="SUPFAM" id="SSF55874">
    <property type="entry name" value="ATPase domain of HSP90 chaperone/DNA topoisomerase II/histidine kinase"/>
    <property type="match status" value="1"/>
</dbReference>
<evidence type="ECO:0000256" key="3">
    <source>
        <dbReference type="ARBA" id="ARBA00012438"/>
    </source>
</evidence>
<evidence type="ECO:0000256" key="5">
    <source>
        <dbReference type="ARBA" id="ARBA00022692"/>
    </source>
</evidence>
<protein>
    <recommendedName>
        <fullName evidence="3">histidine kinase</fullName>
        <ecNumber evidence="3">2.7.13.3</ecNumber>
    </recommendedName>
</protein>
<name>A0ABV2BQT7_9GAMM</name>
<dbReference type="EMBL" id="JBEVCJ010000003">
    <property type="protein sequence ID" value="MET1254300.1"/>
    <property type="molecule type" value="Genomic_DNA"/>
</dbReference>
<dbReference type="SMART" id="SM00448">
    <property type="entry name" value="REC"/>
    <property type="match status" value="1"/>
</dbReference>
<dbReference type="InterPro" id="IPR006189">
    <property type="entry name" value="CHASE_dom"/>
</dbReference>
<dbReference type="InterPro" id="IPR036890">
    <property type="entry name" value="HATPase_C_sf"/>
</dbReference>